<dbReference type="Pfam" id="PF01051">
    <property type="entry name" value="Rep3_N"/>
    <property type="match status" value="1"/>
</dbReference>
<evidence type="ECO:0000313" key="3">
    <source>
        <dbReference type="EMBL" id="HAT4309351.1"/>
    </source>
</evidence>
<dbReference type="GO" id="GO:0006270">
    <property type="term" value="P:DNA replication initiation"/>
    <property type="evidence" value="ECO:0007669"/>
    <property type="project" value="InterPro"/>
</dbReference>
<feature type="domain" description="Initiator Rep protein WH1" evidence="2">
    <location>
        <begin position="10"/>
        <end position="155"/>
    </location>
</feature>
<reference evidence="3" key="1">
    <citation type="journal article" date="2018" name="Genome Biol.">
        <title>SKESA: strategic k-mer extension for scrupulous assemblies.</title>
        <authorList>
            <person name="Souvorov A."/>
            <person name="Agarwala R."/>
            <person name="Lipman D.J."/>
        </authorList>
    </citation>
    <scope>NUCLEOTIDE SEQUENCE</scope>
    <source>
        <strain evidence="3">C8</strain>
    </source>
</reference>
<dbReference type="InterPro" id="IPR000525">
    <property type="entry name" value="Initiator_Rep_WH1"/>
</dbReference>
<dbReference type="EMBL" id="DACTCB010000031">
    <property type="protein sequence ID" value="HAT4309351.1"/>
    <property type="molecule type" value="Genomic_DNA"/>
</dbReference>
<evidence type="ECO:0000259" key="2">
    <source>
        <dbReference type="Pfam" id="PF01051"/>
    </source>
</evidence>
<accession>A0A8H9R137</accession>
<dbReference type="InterPro" id="IPR036390">
    <property type="entry name" value="WH_DNA-bd_sf"/>
</dbReference>
<comment type="caution">
    <text evidence="3">The sequence shown here is derived from an EMBL/GenBank/DDBJ whole genome shotgun (WGS) entry which is preliminary data.</text>
</comment>
<name>A0A8H9R137_CLOPF</name>
<proteinExistence type="inferred from homology"/>
<gene>
    <name evidence="3" type="ORF">I9080_003206</name>
</gene>
<comment type="similarity">
    <text evidence="1">Belongs to the initiator RepB protein family.</text>
</comment>
<sequence>MLDKNCKNYIVTQSNKLAYSKYSLSLNAQKLIMILAAHVQPDDEDFKEIEFKAIELSKILDISVDNIYRDLPNITKELVTKLVLFKSTDDFKDKNFIQGTFLSTAEYKDGKVLLEFSPKVKPYLLALKRCFSKFKLESTLNFKSKYSMRFYQLFKANYIKGEFIIGVNDLRELLNLTQKSYLKYYTFKNRVLNVAVEEINMHTELNVSFDPIKCKRETVKLKFYVNKKGKKIEQINEIKEIIEEDNELEYLIKLFENENISKSSIEKIYKKANYDIKKIEEVYNYSKTQNIRNLVGYMLSMVEGDNFVTPVHNKNKIHNFTEREYSKELEEQLLKNTYLNYEEEKNKENDVKDIVEDVEELDISIGSLTLNELQELLSGSLIETFGESDYKFWMKQAIDEMSYSNNEIIISFSSSVKAKVAKEKGIISFINELILSIDSSLKVTIE</sequence>
<protein>
    <submittedName>
        <fullName evidence="3">Replication initiation protein</fullName>
    </submittedName>
</protein>
<dbReference type="Pfam" id="PF21205">
    <property type="entry name" value="Rep3_C"/>
    <property type="match status" value="1"/>
</dbReference>
<dbReference type="Gene3D" id="1.10.10.10">
    <property type="entry name" value="Winged helix-like DNA-binding domain superfamily/Winged helix DNA-binding domain"/>
    <property type="match status" value="2"/>
</dbReference>
<dbReference type="SUPFAM" id="SSF46785">
    <property type="entry name" value="Winged helix' DNA-binding domain"/>
    <property type="match status" value="2"/>
</dbReference>
<organism evidence="3">
    <name type="scientific">Clostridium perfringens</name>
    <dbReference type="NCBI Taxonomy" id="1502"/>
    <lineage>
        <taxon>Bacteria</taxon>
        <taxon>Bacillati</taxon>
        <taxon>Bacillota</taxon>
        <taxon>Clostridia</taxon>
        <taxon>Eubacteriales</taxon>
        <taxon>Clostridiaceae</taxon>
        <taxon>Clostridium</taxon>
    </lineage>
</organism>
<dbReference type="AlphaFoldDB" id="A0A8H9R137"/>
<evidence type="ECO:0000256" key="1">
    <source>
        <dbReference type="ARBA" id="ARBA00038283"/>
    </source>
</evidence>
<dbReference type="Proteomes" id="UP000859547">
    <property type="component" value="Unassembled WGS sequence"/>
</dbReference>
<dbReference type="InterPro" id="IPR036388">
    <property type="entry name" value="WH-like_DNA-bd_sf"/>
</dbReference>
<reference evidence="3" key="2">
    <citation type="submission" date="2020-07" db="EMBL/GenBank/DDBJ databases">
        <authorList>
            <consortium name="NCBI Pathogen Detection Project"/>
        </authorList>
    </citation>
    <scope>NUCLEOTIDE SEQUENCE</scope>
    <source>
        <strain evidence="3">C8</strain>
    </source>
</reference>
<dbReference type="GO" id="GO:0003887">
    <property type="term" value="F:DNA-directed DNA polymerase activity"/>
    <property type="evidence" value="ECO:0007669"/>
    <property type="project" value="InterPro"/>
</dbReference>